<evidence type="ECO:0000256" key="8">
    <source>
        <dbReference type="ARBA" id="ARBA00049405"/>
    </source>
</evidence>
<dbReference type="AlphaFoldDB" id="A7RU64"/>
<feature type="transmembrane region" description="Helical" evidence="11">
    <location>
        <begin position="186"/>
        <end position="209"/>
    </location>
</feature>
<dbReference type="SUPFAM" id="SSF81338">
    <property type="entry name" value="Aquaporin-like"/>
    <property type="match status" value="1"/>
</dbReference>
<dbReference type="PANTHER" id="PTHR43829">
    <property type="entry name" value="AQUAPORIN OR AQUAGLYCEROPORIN RELATED"/>
    <property type="match status" value="1"/>
</dbReference>
<feature type="transmembrane region" description="Helical" evidence="11">
    <location>
        <begin position="55"/>
        <end position="75"/>
    </location>
</feature>
<dbReference type="GO" id="GO:0015250">
    <property type="term" value="F:water channel activity"/>
    <property type="evidence" value="ECO:0000318"/>
    <property type="project" value="GO_Central"/>
</dbReference>
<keyword evidence="6 11" id="KW-0472">Membrane</keyword>
<feature type="transmembrane region" description="Helical" evidence="11">
    <location>
        <begin position="237"/>
        <end position="257"/>
    </location>
</feature>
<dbReference type="InterPro" id="IPR050363">
    <property type="entry name" value="MIP/Aquaporin"/>
</dbReference>
<proteinExistence type="inferred from homology"/>
<dbReference type="GO" id="GO:0016323">
    <property type="term" value="C:basolateral plasma membrane"/>
    <property type="evidence" value="ECO:0000318"/>
    <property type="project" value="GO_Central"/>
</dbReference>
<protein>
    <recommendedName>
        <fullName evidence="14">Aquaporin-3</fullName>
    </recommendedName>
</protein>
<feature type="transmembrane region" description="Helical" evidence="11">
    <location>
        <begin position="153"/>
        <end position="174"/>
    </location>
</feature>
<keyword evidence="3 9" id="KW-0813">Transport</keyword>
<feature type="region of interest" description="Disordered" evidence="10">
    <location>
        <begin position="291"/>
        <end position="311"/>
    </location>
</feature>
<feature type="transmembrane region" description="Helical" evidence="11">
    <location>
        <begin position="20"/>
        <end position="43"/>
    </location>
</feature>
<comment type="subcellular location">
    <subcellularLocation>
        <location evidence="1">Membrane</location>
        <topology evidence="1">Multi-pass membrane protein</topology>
    </subcellularLocation>
</comment>
<evidence type="ECO:0000256" key="7">
    <source>
        <dbReference type="ARBA" id="ARBA00034651"/>
    </source>
</evidence>
<comment type="catalytic activity">
    <reaction evidence="7">
        <text>H2O(in) = H2O(out)</text>
        <dbReference type="Rhea" id="RHEA:29667"/>
        <dbReference type="ChEBI" id="CHEBI:15377"/>
    </reaction>
</comment>
<organism evidence="12 13">
    <name type="scientific">Nematostella vectensis</name>
    <name type="common">Starlet sea anemone</name>
    <dbReference type="NCBI Taxonomy" id="45351"/>
    <lineage>
        <taxon>Eukaryota</taxon>
        <taxon>Metazoa</taxon>
        <taxon>Cnidaria</taxon>
        <taxon>Anthozoa</taxon>
        <taxon>Hexacorallia</taxon>
        <taxon>Actiniaria</taxon>
        <taxon>Edwardsiidae</taxon>
        <taxon>Nematostella</taxon>
    </lineage>
</organism>
<dbReference type="GO" id="GO:0006833">
    <property type="term" value="P:water transport"/>
    <property type="evidence" value="ECO:0000318"/>
    <property type="project" value="GO_Central"/>
</dbReference>
<evidence type="ECO:0000256" key="11">
    <source>
        <dbReference type="SAM" id="Phobius"/>
    </source>
</evidence>
<dbReference type="CDD" id="cd00333">
    <property type="entry name" value="MIP"/>
    <property type="match status" value="1"/>
</dbReference>
<dbReference type="InterPro" id="IPR000425">
    <property type="entry name" value="MIP"/>
</dbReference>
<dbReference type="NCBIfam" id="TIGR00861">
    <property type="entry name" value="MIP"/>
    <property type="match status" value="1"/>
</dbReference>
<dbReference type="InterPro" id="IPR022357">
    <property type="entry name" value="MIP_CS"/>
</dbReference>
<evidence type="ECO:0000256" key="2">
    <source>
        <dbReference type="ARBA" id="ARBA00006175"/>
    </source>
</evidence>
<evidence type="ECO:0000256" key="10">
    <source>
        <dbReference type="SAM" id="MobiDB-lite"/>
    </source>
</evidence>
<dbReference type="GO" id="GO:0015254">
    <property type="term" value="F:glycerol channel activity"/>
    <property type="evidence" value="ECO:0000318"/>
    <property type="project" value="GO_Central"/>
</dbReference>
<dbReference type="PRINTS" id="PR02019">
    <property type="entry name" value="AQUAPORIN7"/>
</dbReference>
<comment type="catalytic activity">
    <reaction evidence="8">
        <text>glycerol(in) = glycerol(out)</text>
        <dbReference type="Rhea" id="RHEA:29675"/>
        <dbReference type="ChEBI" id="CHEBI:17754"/>
    </reaction>
</comment>
<dbReference type="InterPro" id="IPR023271">
    <property type="entry name" value="Aquaporin-like"/>
</dbReference>
<dbReference type="OrthoDB" id="3222at2759"/>
<evidence type="ECO:0000256" key="1">
    <source>
        <dbReference type="ARBA" id="ARBA00004141"/>
    </source>
</evidence>
<dbReference type="GO" id="GO:0015793">
    <property type="term" value="P:glycerol transmembrane transport"/>
    <property type="evidence" value="ECO:0000318"/>
    <property type="project" value="GO_Central"/>
</dbReference>
<dbReference type="Pfam" id="PF00230">
    <property type="entry name" value="MIP"/>
    <property type="match status" value="1"/>
</dbReference>
<name>A7RU64_NEMVE</name>
<evidence type="ECO:0000256" key="6">
    <source>
        <dbReference type="ARBA" id="ARBA00023136"/>
    </source>
</evidence>
<accession>A7RU64</accession>
<dbReference type="PhylomeDB" id="A7RU64"/>
<comment type="similarity">
    <text evidence="2 9">Belongs to the MIP/aquaporin (TC 1.A.8) family.</text>
</comment>
<dbReference type="eggNOG" id="KOG0224">
    <property type="taxonomic scope" value="Eukaryota"/>
</dbReference>
<dbReference type="PANTHER" id="PTHR43829:SF9">
    <property type="entry name" value="AQUAPORIN-9"/>
    <property type="match status" value="1"/>
</dbReference>
<keyword evidence="4 9" id="KW-0812">Transmembrane</keyword>
<feature type="transmembrane region" description="Helical" evidence="11">
    <location>
        <begin position="96"/>
        <end position="118"/>
    </location>
</feature>
<dbReference type="SMR" id="A7RU64"/>
<dbReference type="PRINTS" id="PR00783">
    <property type="entry name" value="MINTRINSICP"/>
</dbReference>
<dbReference type="EMBL" id="DS469539">
    <property type="protein sequence ID" value="EDO45028.1"/>
    <property type="molecule type" value="Genomic_DNA"/>
</dbReference>
<dbReference type="PROSITE" id="PS00221">
    <property type="entry name" value="MIP"/>
    <property type="match status" value="1"/>
</dbReference>
<dbReference type="OMA" id="ILCVEAH"/>
<evidence type="ECO:0000256" key="3">
    <source>
        <dbReference type="ARBA" id="ARBA00022448"/>
    </source>
</evidence>
<dbReference type="Proteomes" id="UP000001593">
    <property type="component" value="Unassembled WGS sequence"/>
</dbReference>
<dbReference type="KEGG" id="nve:5516987"/>
<dbReference type="Gene3D" id="1.20.1080.10">
    <property type="entry name" value="Glycerol uptake facilitator protein"/>
    <property type="match status" value="1"/>
</dbReference>
<keyword evidence="13" id="KW-1185">Reference proteome</keyword>
<dbReference type="GO" id="GO:0005886">
    <property type="term" value="C:plasma membrane"/>
    <property type="evidence" value="ECO:0000318"/>
    <property type="project" value="GO_Central"/>
</dbReference>
<dbReference type="HOGENOM" id="CLU_020019_9_1_1"/>
<sequence length="319" mass="34645">MPRCSVQPLRGWLPPIAREFLAEFTSTFILIVFGVGSVAQSVLSNQTHGTFFSINFSWGMGVTMGCYMAGGVSGAHMNPAVTVAFAVVRRLRWWKVPVYILAQMLGAFTASACVYGVYYDALNNFDGGTRQILGPKGTAGIWATYPQPFLTTWVGFADQLFATALLVSGVFAIVDKKNVGPDRTIAPVLIGLLVFVIGATFGFNCGYAINPARDLGPRLFTAVAGWGSGVFTAGNNWSWVPCVGCIIGGILGAWFYMALIEVHHDADDADDEDGILADNNKNVQLYKASETNNASWSPPEHQGSEPNPNYWRKQWESHI</sequence>
<reference evidence="12 13" key="1">
    <citation type="journal article" date="2007" name="Science">
        <title>Sea anemone genome reveals ancestral eumetazoan gene repertoire and genomic organization.</title>
        <authorList>
            <person name="Putnam N.H."/>
            <person name="Srivastava M."/>
            <person name="Hellsten U."/>
            <person name="Dirks B."/>
            <person name="Chapman J."/>
            <person name="Salamov A."/>
            <person name="Terry A."/>
            <person name="Shapiro H."/>
            <person name="Lindquist E."/>
            <person name="Kapitonov V.V."/>
            <person name="Jurka J."/>
            <person name="Genikhovich G."/>
            <person name="Grigoriev I.V."/>
            <person name="Lucas S.M."/>
            <person name="Steele R.E."/>
            <person name="Finnerty J.R."/>
            <person name="Technau U."/>
            <person name="Martindale M.Q."/>
            <person name="Rokhsar D.S."/>
        </authorList>
    </citation>
    <scope>NUCLEOTIDE SEQUENCE [LARGE SCALE GENOMIC DNA]</scope>
    <source>
        <strain evidence="13">CH2 X CH6</strain>
    </source>
</reference>
<evidence type="ECO:0000313" key="13">
    <source>
        <dbReference type="Proteomes" id="UP000001593"/>
    </source>
</evidence>
<dbReference type="STRING" id="45351.A7RU64"/>
<gene>
    <name evidence="12" type="ORF">NEMVEDRAFT_v1g162785</name>
</gene>
<dbReference type="InParanoid" id="A7RU64"/>
<evidence type="ECO:0000256" key="4">
    <source>
        <dbReference type="ARBA" id="ARBA00022692"/>
    </source>
</evidence>
<keyword evidence="5 11" id="KW-1133">Transmembrane helix</keyword>
<evidence type="ECO:0000313" key="12">
    <source>
        <dbReference type="EMBL" id="EDO45028.1"/>
    </source>
</evidence>
<evidence type="ECO:0000256" key="5">
    <source>
        <dbReference type="ARBA" id="ARBA00022989"/>
    </source>
</evidence>
<evidence type="ECO:0000256" key="9">
    <source>
        <dbReference type="RuleBase" id="RU000477"/>
    </source>
</evidence>
<evidence type="ECO:0008006" key="14">
    <source>
        <dbReference type="Google" id="ProtNLM"/>
    </source>
</evidence>
<dbReference type="FunFam" id="1.20.1080.10:FF:000005">
    <property type="entry name" value="Aquaporin 3"/>
    <property type="match status" value="1"/>
</dbReference>